<protein>
    <submittedName>
        <fullName evidence="2">Uncharacterized protein</fullName>
    </submittedName>
</protein>
<accession>A0A0B6Y0X8</accession>
<name>A0A0B6Y0X8_9EUPU</name>
<feature type="compositionally biased region" description="Basic and acidic residues" evidence="1">
    <location>
        <begin position="1"/>
        <end position="12"/>
    </location>
</feature>
<evidence type="ECO:0000256" key="1">
    <source>
        <dbReference type="SAM" id="MobiDB-lite"/>
    </source>
</evidence>
<dbReference type="EMBL" id="HACG01002340">
    <property type="protein sequence ID" value="CEK49205.1"/>
    <property type="molecule type" value="Transcribed_RNA"/>
</dbReference>
<dbReference type="AlphaFoldDB" id="A0A0B6Y0X8"/>
<feature type="non-terminal residue" evidence="2">
    <location>
        <position position="152"/>
    </location>
</feature>
<reference evidence="2" key="1">
    <citation type="submission" date="2014-12" db="EMBL/GenBank/DDBJ databases">
        <title>Insight into the proteome of Arion vulgaris.</title>
        <authorList>
            <person name="Aradska J."/>
            <person name="Bulat T."/>
            <person name="Smidak R."/>
            <person name="Sarate P."/>
            <person name="Gangsoo J."/>
            <person name="Sialana F."/>
            <person name="Bilban M."/>
            <person name="Lubec G."/>
        </authorList>
    </citation>
    <scope>NUCLEOTIDE SEQUENCE</scope>
    <source>
        <tissue evidence="2">Skin</tissue>
    </source>
</reference>
<gene>
    <name evidence="2" type="primary">ORF6824</name>
</gene>
<evidence type="ECO:0000313" key="2">
    <source>
        <dbReference type="EMBL" id="CEK49205.1"/>
    </source>
</evidence>
<feature type="region of interest" description="Disordered" evidence="1">
    <location>
        <begin position="1"/>
        <end position="21"/>
    </location>
</feature>
<sequence length="152" mass="17310">MIGRHSCQDKNIHNGTSTDNVNIKTNKDLSFREEGNQHLPNHHLKNCASNVPNIVENGCKNEEGLFLKQLHANISSNFTQEQCSFHLLDDPLFKQNRRTRIQNNTSSLKRKHTTANNILNAGISDVKILKNRRADQEYDCISHKSAVKYKCG</sequence>
<organism evidence="2">
    <name type="scientific">Arion vulgaris</name>
    <dbReference type="NCBI Taxonomy" id="1028688"/>
    <lineage>
        <taxon>Eukaryota</taxon>
        <taxon>Metazoa</taxon>
        <taxon>Spiralia</taxon>
        <taxon>Lophotrochozoa</taxon>
        <taxon>Mollusca</taxon>
        <taxon>Gastropoda</taxon>
        <taxon>Heterobranchia</taxon>
        <taxon>Euthyneura</taxon>
        <taxon>Panpulmonata</taxon>
        <taxon>Eupulmonata</taxon>
        <taxon>Stylommatophora</taxon>
        <taxon>Helicina</taxon>
        <taxon>Arionoidea</taxon>
        <taxon>Arionidae</taxon>
        <taxon>Arion</taxon>
    </lineage>
</organism>
<proteinExistence type="predicted"/>